<evidence type="ECO:0000256" key="3">
    <source>
        <dbReference type="ARBA" id="ARBA00023315"/>
    </source>
</evidence>
<evidence type="ECO:0000256" key="1">
    <source>
        <dbReference type="ARBA" id="ARBA00005420"/>
    </source>
</evidence>
<dbReference type="InterPro" id="IPR029058">
    <property type="entry name" value="AB_hydrolase_fold"/>
</dbReference>
<keyword evidence="6" id="KW-1185">Reference proteome</keyword>
<reference evidence="6" key="1">
    <citation type="journal article" date="2016" name="Nature">
        <title>The genome of the seagrass Zostera marina reveals angiosperm adaptation to the sea.</title>
        <authorList>
            <person name="Olsen J.L."/>
            <person name="Rouze P."/>
            <person name="Verhelst B."/>
            <person name="Lin Y.-C."/>
            <person name="Bayer T."/>
            <person name="Collen J."/>
            <person name="Dattolo E."/>
            <person name="De Paoli E."/>
            <person name="Dittami S."/>
            <person name="Maumus F."/>
            <person name="Michel G."/>
            <person name="Kersting A."/>
            <person name="Lauritano C."/>
            <person name="Lohaus R."/>
            <person name="Toepel M."/>
            <person name="Tonon T."/>
            <person name="Vanneste K."/>
            <person name="Amirebrahimi M."/>
            <person name="Brakel J."/>
            <person name="Bostroem C."/>
            <person name="Chovatia M."/>
            <person name="Grimwood J."/>
            <person name="Jenkins J.W."/>
            <person name="Jueterbock A."/>
            <person name="Mraz A."/>
            <person name="Stam W.T."/>
            <person name="Tice H."/>
            <person name="Bornberg-Bauer E."/>
            <person name="Green P.J."/>
            <person name="Pearson G.A."/>
            <person name="Procaccini G."/>
            <person name="Duarte C.M."/>
            <person name="Schmutz J."/>
            <person name="Reusch T.B.H."/>
            <person name="Van de Peer Y."/>
        </authorList>
    </citation>
    <scope>NUCLEOTIDE SEQUENCE [LARGE SCALE GENOMIC DNA]</scope>
    <source>
        <strain evidence="6">cv. Finnish</strain>
    </source>
</reference>
<keyword evidence="3 5" id="KW-0012">Acyltransferase</keyword>
<dbReference type="GO" id="GO:0016020">
    <property type="term" value="C:membrane"/>
    <property type="evidence" value="ECO:0000318"/>
    <property type="project" value="GO_Central"/>
</dbReference>
<dbReference type="GO" id="GO:0004144">
    <property type="term" value="F:diacylglycerol O-acyltransferase activity"/>
    <property type="evidence" value="ECO:0007669"/>
    <property type="project" value="UniProtKB-ARBA"/>
</dbReference>
<proteinExistence type="inferred from homology"/>
<dbReference type="EMBL" id="LFYR01001163">
    <property type="protein sequence ID" value="KMZ64320.1"/>
    <property type="molecule type" value="Genomic_DNA"/>
</dbReference>
<evidence type="ECO:0000313" key="5">
    <source>
        <dbReference type="EMBL" id="KMZ64320.1"/>
    </source>
</evidence>
<keyword evidence="2 5" id="KW-0808">Transferase</keyword>
<dbReference type="OMA" id="ENAHELY"/>
<dbReference type="Pfam" id="PF00561">
    <property type="entry name" value="Abhydrolase_1"/>
    <property type="match status" value="1"/>
</dbReference>
<dbReference type="Pfam" id="PF03982">
    <property type="entry name" value="DAGAT"/>
    <property type="match status" value="1"/>
</dbReference>
<name>A0A0K9P7Z5_ZOSMR</name>
<evidence type="ECO:0000313" key="6">
    <source>
        <dbReference type="Proteomes" id="UP000036987"/>
    </source>
</evidence>
<gene>
    <name evidence="5" type="ORF">ZOSMA_375G00090</name>
</gene>
<dbReference type="CDD" id="cd07987">
    <property type="entry name" value="LPLAT_MGAT-like"/>
    <property type="match status" value="1"/>
</dbReference>
<dbReference type="SUPFAM" id="SSF53474">
    <property type="entry name" value="alpha/beta-Hydrolases"/>
    <property type="match status" value="1"/>
</dbReference>
<dbReference type="PANTHER" id="PTHR22753">
    <property type="entry name" value="TRANSMEMBRANE PROTEIN 68"/>
    <property type="match status" value="1"/>
</dbReference>
<dbReference type="PANTHER" id="PTHR22753:SF24">
    <property type="entry name" value="ESTERASE_LIPASE_THIOESTERASE FAMILY PROTEIN"/>
    <property type="match status" value="1"/>
</dbReference>
<dbReference type="Gene3D" id="3.40.50.1820">
    <property type="entry name" value="alpha/beta hydrolase"/>
    <property type="match status" value="1"/>
</dbReference>
<accession>A0A0K9P7Z5</accession>
<comment type="similarity">
    <text evidence="1">Belongs to the diacylglycerol acyltransferase family.</text>
</comment>
<dbReference type="STRING" id="29655.A0A0K9P7Z5"/>
<sequence length="685" mass="77517">MISPTAISAFLHSSILPPFPNNNLNSLHLPTSASLRLSPSTSENGKHPFSVEKLRKWAAVRDEASSSIGVTDFIERSKEMAKVRSGVDSTGPPRWFTPLDCDIDGGGRIDDAPILLYLPGIDGTGFGLIRHHQKLKRMFDIWCLHIPVMDRTPFEGIVAYVEKTLRSEIINSKNKPIYLVGESLGSCIALTVAARNPDVDLMIVSANSATSFHKSQLQTLFSLAEAIPDQFYDMIPNAFKSTENSIKTIRAYVENDLRRSFGSLPENSITMLSYLSFLADILPKESIIWKLKMLRSASSYANSRLQTIRAPMLILASGNDQLFPSEEEAKRINNMKIDSRMRLSKDSDHTIFLESNFDLVTVIKATSFYRRSGRMNYAKDYIIPTPNEIQKIEEQFKLFTTLVDSITLSTLESGEIVRGFEGIPTEGPVLFVGYHMLMGAELSPMVLEFFNKNINLRGLAHPFLFDKTAERLFHDSSLFDCIRLLGAVPATPLNFYQLMSEKQFVLLYPGGIREALHKKGEEYKLFWPEKPEFIRMASRFGATIVPFGAVGEDDMFELALDFDDLANVPFHDRFLETVNHNSVRLRDDTSGELKNQFIHLPIALPKIPGRLYLLFGEPIKTQGRENELNCKEKEKELYLSIKSEVEGSIDYLKKKREKDPYRNILPRLVYKATHGFDTEVPTFDP</sequence>
<evidence type="ECO:0000259" key="4">
    <source>
        <dbReference type="Pfam" id="PF00561"/>
    </source>
</evidence>
<comment type="caution">
    <text evidence="5">The sequence shown here is derived from an EMBL/GenBank/DDBJ whole genome shotgun (WGS) entry which is preliminary data.</text>
</comment>
<dbReference type="OrthoDB" id="44277at2759"/>
<organism evidence="5 6">
    <name type="scientific">Zostera marina</name>
    <name type="common">Eelgrass</name>
    <dbReference type="NCBI Taxonomy" id="29655"/>
    <lineage>
        <taxon>Eukaryota</taxon>
        <taxon>Viridiplantae</taxon>
        <taxon>Streptophyta</taxon>
        <taxon>Embryophyta</taxon>
        <taxon>Tracheophyta</taxon>
        <taxon>Spermatophyta</taxon>
        <taxon>Magnoliopsida</taxon>
        <taxon>Liliopsida</taxon>
        <taxon>Zosteraceae</taxon>
        <taxon>Zostera</taxon>
    </lineage>
</organism>
<dbReference type="InterPro" id="IPR007130">
    <property type="entry name" value="DAGAT"/>
</dbReference>
<dbReference type="GO" id="GO:0019432">
    <property type="term" value="P:triglyceride biosynthetic process"/>
    <property type="evidence" value="ECO:0007669"/>
    <property type="project" value="UniProtKB-ARBA"/>
</dbReference>
<dbReference type="InterPro" id="IPR000073">
    <property type="entry name" value="AB_hydrolase_1"/>
</dbReference>
<protein>
    <submittedName>
        <fullName evidence="5">Acyltransferase-like protein, chloroplastic</fullName>
    </submittedName>
</protein>
<dbReference type="AlphaFoldDB" id="A0A0K9P7Z5"/>
<feature type="domain" description="AB hydrolase-1" evidence="4">
    <location>
        <begin position="173"/>
        <end position="354"/>
    </location>
</feature>
<evidence type="ECO:0000256" key="2">
    <source>
        <dbReference type="ARBA" id="ARBA00022679"/>
    </source>
</evidence>
<dbReference type="Proteomes" id="UP000036987">
    <property type="component" value="Unassembled WGS sequence"/>
</dbReference>